<dbReference type="InterPro" id="IPR001753">
    <property type="entry name" value="Enoyl-CoA_hydra/iso"/>
</dbReference>
<dbReference type="InterPro" id="IPR029045">
    <property type="entry name" value="ClpP/crotonase-like_dom_sf"/>
</dbReference>
<dbReference type="RefSeq" id="WP_133880503.1">
    <property type="nucleotide sequence ID" value="NZ_MWIN01000006.1"/>
</dbReference>
<keyword evidence="2" id="KW-0413">Isomerase</keyword>
<dbReference type="EMBL" id="SOBT01000008">
    <property type="protein sequence ID" value="TDU31955.1"/>
    <property type="molecule type" value="Genomic_DNA"/>
</dbReference>
<organism evidence="2 3">
    <name type="scientific">Panacagrimonas perspica</name>
    <dbReference type="NCBI Taxonomy" id="381431"/>
    <lineage>
        <taxon>Bacteria</taxon>
        <taxon>Pseudomonadati</taxon>
        <taxon>Pseudomonadota</taxon>
        <taxon>Gammaproteobacteria</taxon>
        <taxon>Nevskiales</taxon>
        <taxon>Nevskiaceae</taxon>
        <taxon>Panacagrimonas</taxon>
    </lineage>
</organism>
<proteinExistence type="inferred from homology"/>
<name>A0A4S3K851_9GAMM</name>
<evidence type="ECO:0000313" key="2">
    <source>
        <dbReference type="EMBL" id="TDU31955.1"/>
    </source>
</evidence>
<reference evidence="2 3" key="1">
    <citation type="submission" date="2019-03" db="EMBL/GenBank/DDBJ databases">
        <title>Genomic Encyclopedia of Type Strains, Phase IV (KMG-IV): sequencing the most valuable type-strain genomes for metagenomic binning, comparative biology and taxonomic classification.</title>
        <authorList>
            <person name="Goeker M."/>
        </authorList>
    </citation>
    <scope>NUCLEOTIDE SEQUENCE [LARGE SCALE GENOMIC DNA]</scope>
    <source>
        <strain evidence="2 3">DSM 26377</strain>
    </source>
</reference>
<dbReference type="Pfam" id="PF00378">
    <property type="entry name" value="ECH_1"/>
    <property type="match status" value="1"/>
</dbReference>
<sequence>MSLVESQLEPSTGIVTITMNRPEVLNAIDVPLAQAMNAAIVPLRGDARVRCVILRGAGRAFVAGGDLSRFADDFDKAADVADELLDALHPVAETLRAIDAPVVAAVHGAVAGAGLSLMCSCDLVVAATGTRFLMAYDRVGAAPDFGGTYFLPRVLGMRRAAQFLFLSETLDAEAALQAGLVNQVVAPDQLAATAEALARKIANGPTRAFGQYKRLADRAFERDLHDQLEAERAAFKAATKTEDFREGASAFLAKRPATFSGR</sequence>
<dbReference type="GO" id="GO:0016853">
    <property type="term" value="F:isomerase activity"/>
    <property type="evidence" value="ECO:0007669"/>
    <property type="project" value="UniProtKB-KW"/>
</dbReference>
<protein>
    <submittedName>
        <fullName evidence="2">2-(1,2-epoxy-1,2-dihydrophenyl)acetyl-CoA isomerase</fullName>
    </submittedName>
</protein>
<accession>A0A4S3K851</accession>
<comment type="caution">
    <text evidence="2">The sequence shown here is derived from an EMBL/GenBank/DDBJ whole genome shotgun (WGS) entry which is preliminary data.</text>
</comment>
<dbReference type="InterPro" id="IPR014748">
    <property type="entry name" value="Enoyl-CoA_hydra_C"/>
</dbReference>
<dbReference type="SUPFAM" id="SSF52096">
    <property type="entry name" value="ClpP/crotonase"/>
    <property type="match status" value="1"/>
</dbReference>
<dbReference type="OrthoDB" id="9777711at2"/>
<dbReference type="PANTHER" id="PTHR43459:SF1">
    <property type="entry name" value="EG:BACN32G11.4 PROTEIN"/>
    <property type="match status" value="1"/>
</dbReference>
<dbReference type="Gene3D" id="1.10.12.10">
    <property type="entry name" value="Lyase 2-enoyl-coa Hydratase, Chain A, domain 2"/>
    <property type="match status" value="1"/>
</dbReference>
<evidence type="ECO:0000313" key="3">
    <source>
        <dbReference type="Proteomes" id="UP000295341"/>
    </source>
</evidence>
<gene>
    <name evidence="2" type="ORF">DFR24_1339</name>
</gene>
<dbReference type="Proteomes" id="UP000295341">
    <property type="component" value="Unassembled WGS sequence"/>
</dbReference>
<keyword evidence="3" id="KW-1185">Reference proteome</keyword>
<comment type="similarity">
    <text evidence="1">Belongs to the enoyl-CoA hydratase/isomerase family.</text>
</comment>
<dbReference type="PANTHER" id="PTHR43459">
    <property type="entry name" value="ENOYL-COA HYDRATASE"/>
    <property type="match status" value="1"/>
</dbReference>
<evidence type="ECO:0000256" key="1">
    <source>
        <dbReference type="ARBA" id="ARBA00005254"/>
    </source>
</evidence>
<dbReference type="AlphaFoldDB" id="A0A4S3K851"/>
<dbReference type="Gene3D" id="3.90.226.10">
    <property type="entry name" value="2-enoyl-CoA Hydratase, Chain A, domain 1"/>
    <property type="match status" value="1"/>
</dbReference>
<dbReference type="CDD" id="cd06558">
    <property type="entry name" value="crotonase-like"/>
    <property type="match status" value="1"/>
</dbReference>